<accession>A0AAD2H6Q3</accession>
<evidence type="ECO:0000256" key="1">
    <source>
        <dbReference type="PROSITE-ProRule" id="PRU00176"/>
    </source>
</evidence>
<evidence type="ECO:0000259" key="2">
    <source>
        <dbReference type="PROSITE" id="PS50102"/>
    </source>
</evidence>
<dbReference type="PROSITE" id="PS50102">
    <property type="entry name" value="RRM"/>
    <property type="match status" value="2"/>
</dbReference>
<evidence type="ECO:0000313" key="5">
    <source>
        <dbReference type="Proteomes" id="UP001295794"/>
    </source>
</evidence>
<dbReference type="Pfam" id="PF00076">
    <property type="entry name" value="RRM_1"/>
    <property type="match status" value="1"/>
</dbReference>
<evidence type="ECO:0000313" key="3">
    <source>
        <dbReference type="EMBL" id="CAK5268705.1"/>
    </source>
</evidence>
<dbReference type="SMART" id="SM00360">
    <property type="entry name" value="RRM"/>
    <property type="match status" value="3"/>
</dbReference>
<dbReference type="InterPro" id="IPR012677">
    <property type="entry name" value="Nucleotide-bd_a/b_plait_sf"/>
</dbReference>
<dbReference type="EMBL" id="CAVNYO010000138">
    <property type="protein sequence ID" value="CAK5268705.1"/>
    <property type="molecule type" value="Genomic_DNA"/>
</dbReference>
<sequence>MGPCASVGLFPTATMTYALRSTASSSCWNTLFRSCARRSLFSTSIHLKDAPTPVPPHMVVSLSTLADLDGIPRRKLHIGNLPHGFEQGRLEELLKRKIGRTDHFLRLESEPRGTTEAAIVRMTDIVHARKAVEKNLKLHFEDRPLSISFSKLPSNDTPLASRVLLSPLPGTTTDHDLWAFCATQTALRGINLRDIRIRQSVRDTSRYIGVLFFASIEDAVRAYVRMMDEPLQLGGQELRAHFHYTHGADERPVREMLDPTRSLYFYHYHGTRKALEHKLKKWANGRVHYNLTFMKAPETGTDNGSGFIQFFTVNQATKALQQLRGTIVDGQVLKVHYANNANRTRP</sequence>
<proteinExistence type="predicted"/>
<name>A0AAD2H6Q3_9AGAR</name>
<gene>
    <name evidence="3" type="ORF">MYCIT1_LOCUS11987</name>
    <name evidence="4" type="ORF">MYCIT1_LOCUS14044</name>
</gene>
<dbReference type="InterPro" id="IPR000504">
    <property type="entry name" value="RRM_dom"/>
</dbReference>
<organism evidence="4 5">
    <name type="scientific">Mycena citricolor</name>
    <dbReference type="NCBI Taxonomy" id="2018698"/>
    <lineage>
        <taxon>Eukaryota</taxon>
        <taxon>Fungi</taxon>
        <taxon>Dikarya</taxon>
        <taxon>Basidiomycota</taxon>
        <taxon>Agaricomycotina</taxon>
        <taxon>Agaricomycetes</taxon>
        <taxon>Agaricomycetidae</taxon>
        <taxon>Agaricales</taxon>
        <taxon>Marasmiineae</taxon>
        <taxon>Mycenaceae</taxon>
        <taxon>Mycena</taxon>
    </lineage>
</organism>
<feature type="domain" description="RRM" evidence="2">
    <location>
        <begin position="261"/>
        <end position="340"/>
    </location>
</feature>
<dbReference type="InterPro" id="IPR035979">
    <property type="entry name" value="RBD_domain_sf"/>
</dbReference>
<keyword evidence="5" id="KW-1185">Reference proteome</keyword>
<dbReference type="EMBL" id="CAVNYO010000158">
    <property type="protein sequence ID" value="CAK5269941.1"/>
    <property type="molecule type" value="Genomic_DNA"/>
</dbReference>
<reference evidence="4" key="1">
    <citation type="submission" date="2023-11" db="EMBL/GenBank/DDBJ databases">
        <authorList>
            <person name="De Vega J J."/>
            <person name="De Vega J J."/>
        </authorList>
    </citation>
    <scope>NUCLEOTIDE SEQUENCE</scope>
</reference>
<dbReference type="SUPFAM" id="SSF54928">
    <property type="entry name" value="RNA-binding domain, RBD"/>
    <property type="match status" value="2"/>
</dbReference>
<feature type="domain" description="RRM" evidence="2">
    <location>
        <begin position="74"/>
        <end position="152"/>
    </location>
</feature>
<dbReference type="AlphaFoldDB" id="A0AAD2H6Q3"/>
<keyword evidence="1" id="KW-0694">RNA-binding</keyword>
<dbReference type="CDD" id="cd00590">
    <property type="entry name" value="RRM_SF"/>
    <property type="match status" value="1"/>
</dbReference>
<dbReference type="GO" id="GO:0003723">
    <property type="term" value="F:RNA binding"/>
    <property type="evidence" value="ECO:0007669"/>
    <property type="project" value="UniProtKB-UniRule"/>
</dbReference>
<protein>
    <recommendedName>
        <fullName evidence="2">RRM domain-containing protein</fullName>
    </recommendedName>
</protein>
<evidence type="ECO:0000313" key="4">
    <source>
        <dbReference type="EMBL" id="CAK5269941.1"/>
    </source>
</evidence>
<comment type="caution">
    <text evidence="4">The sequence shown here is derived from an EMBL/GenBank/DDBJ whole genome shotgun (WGS) entry which is preliminary data.</text>
</comment>
<dbReference type="Gene3D" id="3.30.70.330">
    <property type="match status" value="2"/>
</dbReference>
<dbReference type="Proteomes" id="UP001295794">
    <property type="component" value="Unassembled WGS sequence"/>
</dbReference>